<feature type="region of interest" description="Disordered" evidence="1">
    <location>
        <begin position="129"/>
        <end position="212"/>
    </location>
</feature>
<dbReference type="Gramene" id="OMERI11G14850.1">
    <property type="protein sequence ID" value="OMERI11G14850.1"/>
    <property type="gene ID" value="OMERI11G14850"/>
</dbReference>
<feature type="region of interest" description="Disordered" evidence="1">
    <location>
        <begin position="45"/>
        <end position="103"/>
    </location>
</feature>
<evidence type="ECO:0000256" key="1">
    <source>
        <dbReference type="SAM" id="MobiDB-lite"/>
    </source>
</evidence>
<dbReference type="EnsemblPlants" id="OMERI11G14850.1">
    <property type="protein sequence ID" value="OMERI11G14850.1"/>
    <property type="gene ID" value="OMERI11G14850"/>
</dbReference>
<evidence type="ECO:0000313" key="3">
    <source>
        <dbReference type="Proteomes" id="UP000008021"/>
    </source>
</evidence>
<keyword evidence="3" id="KW-1185">Reference proteome</keyword>
<feature type="region of interest" description="Disordered" evidence="1">
    <location>
        <begin position="1"/>
        <end position="31"/>
    </location>
</feature>
<name>A0A0E0F750_9ORYZ</name>
<feature type="compositionally biased region" description="Low complexity" evidence="1">
    <location>
        <begin position="152"/>
        <end position="161"/>
    </location>
</feature>
<sequence>MAGSVHGGRRNRDRSSSNAATPSSRRLATPHRRALQLLLLLNPLRPAAQEEEDHRHGHANPAAERRDPYSGGGGGRDREIGRHAPLLSCEPPRAATSSSVEKGEVDAAPLHTAALPLLLARRRPRCVVSPSATPRRFPIRHHATRRRPSSPSPQALAAARLPVPPPPPNSKVSPTGVAALTRPQRSSAGLPLSRRRPPLPPTGLSRERRGER</sequence>
<reference evidence="2" key="1">
    <citation type="submission" date="2015-04" db="UniProtKB">
        <authorList>
            <consortium name="EnsemblPlants"/>
        </authorList>
    </citation>
    <scope>IDENTIFICATION</scope>
</reference>
<dbReference type="Proteomes" id="UP000008021">
    <property type="component" value="Chromosome 11"/>
</dbReference>
<organism evidence="2">
    <name type="scientific">Oryza meridionalis</name>
    <dbReference type="NCBI Taxonomy" id="40149"/>
    <lineage>
        <taxon>Eukaryota</taxon>
        <taxon>Viridiplantae</taxon>
        <taxon>Streptophyta</taxon>
        <taxon>Embryophyta</taxon>
        <taxon>Tracheophyta</taxon>
        <taxon>Spermatophyta</taxon>
        <taxon>Magnoliopsida</taxon>
        <taxon>Liliopsida</taxon>
        <taxon>Poales</taxon>
        <taxon>Poaceae</taxon>
        <taxon>BOP clade</taxon>
        <taxon>Oryzoideae</taxon>
        <taxon>Oryzeae</taxon>
        <taxon>Oryzinae</taxon>
        <taxon>Oryza</taxon>
    </lineage>
</organism>
<feature type="compositionally biased region" description="Basic residues" evidence="1">
    <location>
        <begin position="137"/>
        <end position="148"/>
    </location>
</feature>
<dbReference type="AlphaFoldDB" id="A0A0E0F750"/>
<accession>A0A0E0F750</accession>
<proteinExistence type="predicted"/>
<dbReference type="HOGENOM" id="CLU_1301422_0_0_1"/>
<protein>
    <submittedName>
        <fullName evidence="2">Uncharacterized protein</fullName>
    </submittedName>
</protein>
<reference evidence="2" key="2">
    <citation type="submission" date="2018-05" db="EMBL/GenBank/DDBJ databases">
        <title>OmerRS3 (Oryza meridionalis Reference Sequence Version 3).</title>
        <authorList>
            <person name="Zhang J."/>
            <person name="Kudrna D."/>
            <person name="Lee S."/>
            <person name="Talag J."/>
            <person name="Welchert J."/>
            <person name="Wing R.A."/>
        </authorList>
    </citation>
    <scope>NUCLEOTIDE SEQUENCE [LARGE SCALE GENOMIC DNA]</scope>
    <source>
        <strain evidence="2">cv. OR44</strain>
    </source>
</reference>
<evidence type="ECO:0000313" key="2">
    <source>
        <dbReference type="EnsemblPlants" id="OMERI11G14850.1"/>
    </source>
</evidence>